<evidence type="ECO:0000259" key="3">
    <source>
        <dbReference type="Pfam" id="PF02579"/>
    </source>
</evidence>
<dbReference type="SUPFAM" id="SSF53146">
    <property type="entry name" value="Nitrogenase accessory factor-like"/>
    <property type="match status" value="1"/>
</dbReference>
<dbReference type="InterPro" id="IPR003731">
    <property type="entry name" value="Di-Nase_FeMo-co_biosynth"/>
</dbReference>
<dbReference type="AlphaFoldDB" id="A0A951PF00"/>
<dbReference type="CDD" id="cd00853">
    <property type="entry name" value="NifX"/>
    <property type="match status" value="1"/>
</dbReference>
<gene>
    <name evidence="5" type="ORF">KME07_20470</name>
</gene>
<feature type="domain" description="Dinitrogenase iron-molybdenum cofactor biosynthesis" evidence="3">
    <location>
        <begin position="123"/>
        <end position="209"/>
    </location>
</feature>
<name>A0A951PF00_9CYAN</name>
<dbReference type="InterPro" id="IPR051840">
    <property type="entry name" value="NifX/NifY_domain"/>
</dbReference>
<proteinExistence type="inferred from homology"/>
<dbReference type="Pfam" id="PF02579">
    <property type="entry name" value="Nitro_FeMo-Co"/>
    <property type="match status" value="1"/>
</dbReference>
<evidence type="ECO:0000313" key="5">
    <source>
        <dbReference type="EMBL" id="MBW4467810.1"/>
    </source>
</evidence>
<dbReference type="EMBL" id="JAHHHV010000080">
    <property type="protein sequence ID" value="MBW4467810.1"/>
    <property type="molecule type" value="Genomic_DNA"/>
</dbReference>
<protein>
    <submittedName>
        <fullName evidence="5">Dinitrogenase iron-molybdenum cofactor biosynthesis protein</fullName>
    </submittedName>
</protein>
<dbReference type="Proteomes" id="UP000707356">
    <property type="component" value="Unassembled WGS sequence"/>
</dbReference>
<organism evidence="5 6">
    <name type="scientific">Pegethrix bostrychoides GSE-TBD4-15B</name>
    <dbReference type="NCBI Taxonomy" id="2839662"/>
    <lineage>
        <taxon>Bacteria</taxon>
        <taxon>Bacillati</taxon>
        <taxon>Cyanobacteriota</taxon>
        <taxon>Cyanophyceae</taxon>
        <taxon>Oculatellales</taxon>
        <taxon>Oculatellaceae</taxon>
        <taxon>Pegethrix</taxon>
    </lineage>
</organism>
<comment type="caution">
    <text evidence="5">The sequence shown here is derived from an EMBL/GenBank/DDBJ whole genome shotgun (WGS) entry which is preliminary data.</text>
</comment>
<feature type="domain" description="Dinitrogenase iron-molybdenum cofactor N-terminal" evidence="4">
    <location>
        <begin position="6"/>
        <end position="100"/>
    </location>
</feature>
<dbReference type="InterPro" id="IPR038127">
    <property type="entry name" value="NafY_N_sf"/>
</dbReference>
<dbReference type="Pfam" id="PF16844">
    <property type="entry name" value="DIMCO_N"/>
    <property type="match status" value="1"/>
</dbReference>
<dbReference type="InterPro" id="IPR034169">
    <property type="entry name" value="NifX-like"/>
</dbReference>
<comment type="similarity">
    <text evidence="1">Belongs to the NifX/NifY family.</text>
</comment>
<sequence>MAEQPISNEVALRIALSSRLFPELSIAEFIEALQVYLGDRLDEVSLSRITVTNLKTALGQTYELDGEEHGEDADAADIAAFKQAVRILWGDLDEIDQLPQIQPYQEGDMANSVRVAVASNHQEALDGHFGSCLRYLIYQLSHEEIRLIDIRSALEADASEDKNAFRVGLIRDCPVLYIVAIGGPAAGKVVQAGIYPIKKESGGAARVILSELQQALASSPPPWLAKILGVADGDRVKNYKALV</sequence>
<dbReference type="PANTHER" id="PTHR33937">
    <property type="entry name" value="IRON-MOLYBDENUM PROTEIN-RELATED-RELATED"/>
    <property type="match status" value="1"/>
</dbReference>
<evidence type="ECO:0000259" key="4">
    <source>
        <dbReference type="Pfam" id="PF16844"/>
    </source>
</evidence>
<reference evidence="5" key="2">
    <citation type="journal article" date="2022" name="Microbiol. Resour. Announc.">
        <title>Metagenome Sequencing to Explore Phylogenomics of Terrestrial Cyanobacteria.</title>
        <authorList>
            <person name="Ward R.D."/>
            <person name="Stajich J.E."/>
            <person name="Johansen J.R."/>
            <person name="Huntemann M."/>
            <person name="Clum A."/>
            <person name="Foster B."/>
            <person name="Foster B."/>
            <person name="Roux S."/>
            <person name="Palaniappan K."/>
            <person name="Varghese N."/>
            <person name="Mukherjee S."/>
            <person name="Reddy T.B.K."/>
            <person name="Daum C."/>
            <person name="Copeland A."/>
            <person name="Chen I.A."/>
            <person name="Ivanova N.N."/>
            <person name="Kyrpides N.C."/>
            <person name="Shapiro N."/>
            <person name="Eloe-Fadrosh E.A."/>
            <person name="Pietrasiak N."/>
        </authorList>
    </citation>
    <scope>NUCLEOTIDE SEQUENCE</scope>
    <source>
        <strain evidence="5">GSE-TBD4-15B</strain>
    </source>
</reference>
<dbReference type="InterPro" id="IPR036105">
    <property type="entry name" value="DiNase_FeMo-co_biosyn_sf"/>
</dbReference>
<dbReference type="Gene3D" id="3.30.420.130">
    <property type="entry name" value="Dinitrogenase iron-molybdenum cofactor biosynthesis domain"/>
    <property type="match status" value="1"/>
</dbReference>
<dbReference type="PANTHER" id="PTHR33937:SF1">
    <property type="entry name" value="IRON-MOLIBDENUM COFACTOR PROCESSING PROTEIN"/>
    <property type="match status" value="1"/>
</dbReference>
<dbReference type="InterPro" id="IPR031763">
    <property type="entry name" value="NafY_N"/>
</dbReference>
<evidence type="ECO:0000256" key="2">
    <source>
        <dbReference type="ARBA" id="ARBA00023231"/>
    </source>
</evidence>
<dbReference type="Gene3D" id="1.10.150.590">
    <property type="entry name" value="Dinitrogenase iron-molybdenum cofactor, N-terminal"/>
    <property type="match status" value="1"/>
</dbReference>
<evidence type="ECO:0000313" key="6">
    <source>
        <dbReference type="Proteomes" id="UP000707356"/>
    </source>
</evidence>
<keyword evidence="2" id="KW-0535">Nitrogen fixation</keyword>
<accession>A0A951PF00</accession>
<reference evidence="5" key="1">
    <citation type="submission" date="2021-05" db="EMBL/GenBank/DDBJ databases">
        <authorList>
            <person name="Pietrasiak N."/>
            <person name="Ward R."/>
            <person name="Stajich J.E."/>
            <person name="Kurbessoian T."/>
        </authorList>
    </citation>
    <scope>NUCLEOTIDE SEQUENCE</scope>
    <source>
        <strain evidence="5">GSE-TBD4-15B</strain>
    </source>
</reference>
<evidence type="ECO:0000256" key="1">
    <source>
        <dbReference type="ARBA" id="ARBA00010285"/>
    </source>
</evidence>